<evidence type="ECO:0000313" key="2">
    <source>
        <dbReference type="Proteomes" id="UP001165960"/>
    </source>
</evidence>
<accession>A0ACC2UK61</accession>
<sequence length="529" mass="60687">MGKVYTGLYECKGHVVPYIVVVKVGRAVERAKPGNRGKRDSQMILMRFFNKVHYNYPMVPLELEMYHQIKNVIGVDPHYYEFVLMVDADTLVLPDSLNRLVSAMLHDTKIMGICGETALLNEKATWATMIQVYEYYLSHYLAKSFESLFGSVTCLPGCFSMYRLRSADGSKPLLVNNQIIQDYSENVVETLHMKNLLHLGEDRYLTTLMLKHFPFFKMTFTPDAKCLTNAPDTFSVLLSQRRRWINSTVHNLMELVFLPRLCGFCCFSMRFVVFMDLFSTIVMPAMLGYLAYILYRLAVDTDKLVSTLSIVFLVAPYALQMLVFLIRRQWQHIGWMFIYLMALPMFAFFIPIYSFWHFDDFSWGNTRVVVGEGGKKKVLAADNGKFDPSTIPTRRWDEYQADFLDDARSEISSSRPPSARSHSPAPLSPSSQTSFLHQPRMMGTNDSLSPPHSPSLIHPTLPPYHPAPGYPSGTQVISAIRAILTTVDLMQVTKRQLRERVDQHFQCDVGTRHREFVSKAIELIIQEEI</sequence>
<dbReference type="Proteomes" id="UP001165960">
    <property type="component" value="Unassembled WGS sequence"/>
</dbReference>
<keyword evidence="1" id="KW-0328">Glycosyltransferase</keyword>
<comment type="caution">
    <text evidence="1">The sequence shown here is derived from an EMBL/GenBank/DDBJ whole genome shotgun (WGS) entry which is preliminary data.</text>
</comment>
<protein>
    <submittedName>
        <fullName evidence="1">Chitin synthase, class 6</fullName>
        <ecNumber evidence="1">2.4.1.16</ecNumber>
    </submittedName>
</protein>
<dbReference type="EMBL" id="QTSX02000711">
    <property type="protein sequence ID" value="KAJ9086747.1"/>
    <property type="molecule type" value="Genomic_DNA"/>
</dbReference>
<name>A0ACC2UK61_9FUNG</name>
<evidence type="ECO:0000313" key="1">
    <source>
        <dbReference type="EMBL" id="KAJ9086747.1"/>
    </source>
</evidence>
<organism evidence="1 2">
    <name type="scientific">Entomophthora muscae</name>
    <dbReference type="NCBI Taxonomy" id="34485"/>
    <lineage>
        <taxon>Eukaryota</taxon>
        <taxon>Fungi</taxon>
        <taxon>Fungi incertae sedis</taxon>
        <taxon>Zoopagomycota</taxon>
        <taxon>Entomophthoromycotina</taxon>
        <taxon>Entomophthoromycetes</taxon>
        <taxon>Entomophthorales</taxon>
        <taxon>Entomophthoraceae</taxon>
        <taxon>Entomophthora</taxon>
    </lineage>
</organism>
<dbReference type="EC" id="2.4.1.16" evidence="1"/>
<reference evidence="1" key="1">
    <citation type="submission" date="2022-04" db="EMBL/GenBank/DDBJ databases">
        <title>Genome of the entomopathogenic fungus Entomophthora muscae.</title>
        <authorList>
            <person name="Elya C."/>
            <person name="Lovett B.R."/>
            <person name="Lee E."/>
            <person name="Macias A.M."/>
            <person name="Hajek A.E."/>
            <person name="De Bivort B.L."/>
            <person name="Kasson M.T."/>
            <person name="De Fine Licht H.H."/>
            <person name="Stajich J.E."/>
        </authorList>
    </citation>
    <scope>NUCLEOTIDE SEQUENCE</scope>
    <source>
        <strain evidence="1">Berkeley</strain>
    </source>
</reference>
<gene>
    <name evidence="1" type="primary">CHS6_1</name>
    <name evidence="1" type="ORF">DSO57_1000374</name>
</gene>
<keyword evidence="2" id="KW-1185">Reference proteome</keyword>
<keyword evidence="1" id="KW-0808">Transferase</keyword>
<proteinExistence type="predicted"/>